<dbReference type="RefSeq" id="WP_067879382.1">
    <property type="nucleotide sequence ID" value="NZ_CP013979.1"/>
</dbReference>
<evidence type="ECO:0000313" key="1">
    <source>
        <dbReference type="EMBL" id="ANJ28038.1"/>
    </source>
</evidence>
<name>A0A191WIP0_9MICO</name>
<evidence type="ECO:0000313" key="2">
    <source>
        <dbReference type="Proteomes" id="UP000078437"/>
    </source>
</evidence>
<dbReference type="AlphaFoldDB" id="A0A191WIP0"/>
<reference evidence="2" key="2">
    <citation type="submission" date="2016-01" db="EMBL/GenBank/DDBJ databases">
        <title>Complete genome sequence of Agromyces aureus AR33T and comparison with related organisms.</title>
        <authorList>
            <person name="Corretto E."/>
            <person name="Antonielli L."/>
            <person name="Sessitsch A."/>
            <person name="Brader G."/>
        </authorList>
    </citation>
    <scope>NUCLEOTIDE SEQUENCE [LARGE SCALE GENOMIC DNA]</scope>
    <source>
        <strain evidence="2">AR33</strain>
    </source>
</reference>
<keyword evidence="2" id="KW-1185">Reference proteome</keyword>
<gene>
    <name evidence="1" type="ORF">ATC03_16280</name>
</gene>
<proteinExistence type="predicted"/>
<accession>A0A191WIP0</accession>
<dbReference type="EMBL" id="CP013979">
    <property type="protein sequence ID" value="ANJ28038.1"/>
    <property type="molecule type" value="Genomic_DNA"/>
</dbReference>
<reference evidence="1 2" key="1">
    <citation type="journal article" date="2016" name="Int. J. Syst. Evol. Microbiol.">
        <title>Agromyces aureus sp. nov., isolated from the rhizosphere of Salix caprea L. grown in a heavy-metal-contaminated soil.</title>
        <authorList>
            <person name="Corretto E."/>
            <person name="Antonielli L."/>
            <person name="Sessitsch A."/>
            <person name="Compant S."/>
            <person name="Gorfer M."/>
            <person name="Kuffner M."/>
            <person name="Brader G."/>
        </authorList>
    </citation>
    <scope>NUCLEOTIDE SEQUENCE [LARGE SCALE GENOMIC DNA]</scope>
    <source>
        <strain evidence="1 2">AR33</strain>
    </source>
</reference>
<dbReference type="OrthoDB" id="5007705at2"/>
<protein>
    <submittedName>
        <fullName evidence="1">Uncharacterized protein</fullName>
    </submittedName>
</protein>
<organism evidence="1 2">
    <name type="scientific">Agromyces aureus</name>
    <dbReference type="NCBI Taxonomy" id="453304"/>
    <lineage>
        <taxon>Bacteria</taxon>
        <taxon>Bacillati</taxon>
        <taxon>Actinomycetota</taxon>
        <taxon>Actinomycetes</taxon>
        <taxon>Micrococcales</taxon>
        <taxon>Microbacteriaceae</taxon>
        <taxon>Agromyces</taxon>
    </lineage>
</organism>
<sequence length="59" mass="6450">MTKLIQQILVPEAAHELCPRCGSDAARVAVGVTLSDGDLLFDCRDCGFEWGELLRDLMA</sequence>
<dbReference type="Proteomes" id="UP000078437">
    <property type="component" value="Chromosome"/>
</dbReference>
<dbReference type="KEGG" id="agy:ATC03_16280"/>